<keyword evidence="3" id="KW-1185">Reference proteome</keyword>
<feature type="transmembrane region" description="Helical" evidence="1">
    <location>
        <begin position="78"/>
        <end position="98"/>
    </location>
</feature>
<dbReference type="Proteomes" id="UP000215914">
    <property type="component" value="Chromosome 13"/>
</dbReference>
<keyword evidence="1" id="KW-1133">Transmembrane helix</keyword>
<protein>
    <submittedName>
        <fullName evidence="2">Uncharacterized protein</fullName>
    </submittedName>
</protein>
<feature type="transmembrane region" description="Helical" evidence="1">
    <location>
        <begin position="12"/>
        <end position="39"/>
    </location>
</feature>
<evidence type="ECO:0000313" key="2">
    <source>
        <dbReference type="EMBL" id="OTG03039.1"/>
    </source>
</evidence>
<proteinExistence type="predicted"/>
<name>A0A251SWR2_HELAN</name>
<sequence length="110" mass="12708">MQVAQHVYLFLYVNMFSICSNMSDMHCTRLIIIIIMYLLCFRLCSVSVLICLICFCLCISFISVSVSILILIPCNTYSLYLSVPHSVFDLIFVLYLPLNMSLFRVDSLDR</sequence>
<evidence type="ECO:0000256" key="1">
    <source>
        <dbReference type="SAM" id="Phobius"/>
    </source>
</evidence>
<evidence type="ECO:0000313" key="3">
    <source>
        <dbReference type="Proteomes" id="UP000215914"/>
    </source>
</evidence>
<dbReference type="AlphaFoldDB" id="A0A251SWR2"/>
<dbReference type="EMBL" id="CM007902">
    <property type="protein sequence ID" value="OTG03039.1"/>
    <property type="molecule type" value="Genomic_DNA"/>
</dbReference>
<keyword evidence="1" id="KW-0812">Transmembrane</keyword>
<organism evidence="2 3">
    <name type="scientific">Helianthus annuus</name>
    <name type="common">Common sunflower</name>
    <dbReference type="NCBI Taxonomy" id="4232"/>
    <lineage>
        <taxon>Eukaryota</taxon>
        <taxon>Viridiplantae</taxon>
        <taxon>Streptophyta</taxon>
        <taxon>Embryophyta</taxon>
        <taxon>Tracheophyta</taxon>
        <taxon>Spermatophyta</taxon>
        <taxon>Magnoliopsida</taxon>
        <taxon>eudicotyledons</taxon>
        <taxon>Gunneridae</taxon>
        <taxon>Pentapetalae</taxon>
        <taxon>asterids</taxon>
        <taxon>campanulids</taxon>
        <taxon>Asterales</taxon>
        <taxon>Asteraceae</taxon>
        <taxon>Asteroideae</taxon>
        <taxon>Heliantheae alliance</taxon>
        <taxon>Heliantheae</taxon>
        <taxon>Helianthus</taxon>
    </lineage>
</organism>
<accession>A0A251SWR2</accession>
<feature type="transmembrane region" description="Helical" evidence="1">
    <location>
        <begin position="46"/>
        <end position="72"/>
    </location>
</feature>
<reference evidence="3" key="1">
    <citation type="journal article" date="2017" name="Nature">
        <title>The sunflower genome provides insights into oil metabolism, flowering and Asterid evolution.</title>
        <authorList>
            <person name="Badouin H."/>
            <person name="Gouzy J."/>
            <person name="Grassa C.J."/>
            <person name="Murat F."/>
            <person name="Staton S.E."/>
            <person name="Cottret L."/>
            <person name="Lelandais-Briere C."/>
            <person name="Owens G.L."/>
            <person name="Carrere S."/>
            <person name="Mayjonade B."/>
            <person name="Legrand L."/>
            <person name="Gill N."/>
            <person name="Kane N.C."/>
            <person name="Bowers J.E."/>
            <person name="Hubner S."/>
            <person name="Bellec A."/>
            <person name="Berard A."/>
            <person name="Berges H."/>
            <person name="Blanchet N."/>
            <person name="Boniface M.C."/>
            <person name="Brunel D."/>
            <person name="Catrice O."/>
            <person name="Chaidir N."/>
            <person name="Claudel C."/>
            <person name="Donnadieu C."/>
            <person name="Faraut T."/>
            <person name="Fievet G."/>
            <person name="Helmstetter N."/>
            <person name="King M."/>
            <person name="Knapp S.J."/>
            <person name="Lai Z."/>
            <person name="Le Paslier M.C."/>
            <person name="Lippi Y."/>
            <person name="Lorenzon L."/>
            <person name="Mandel J.R."/>
            <person name="Marage G."/>
            <person name="Marchand G."/>
            <person name="Marquand E."/>
            <person name="Bret-Mestries E."/>
            <person name="Morien E."/>
            <person name="Nambeesan S."/>
            <person name="Nguyen T."/>
            <person name="Pegot-Espagnet P."/>
            <person name="Pouilly N."/>
            <person name="Raftis F."/>
            <person name="Sallet E."/>
            <person name="Schiex T."/>
            <person name="Thomas J."/>
            <person name="Vandecasteele C."/>
            <person name="Vares D."/>
            <person name="Vear F."/>
            <person name="Vautrin S."/>
            <person name="Crespi M."/>
            <person name="Mangin B."/>
            <person name="Burke J.M."/>
            <person name="Salse J."/>
            <person name="Munos S."/>
            <person name="Vincourt P."/>
            <person name="Rieseberg L.H."/>
            <person name="Langlade N.B."/>
        </authorList>
    </citation>
    <scope>NUCLEOTIDE SEQUENCE [LARGE SCALE GENOMIC DNA]</scope>
    <source>
        <strain evidence="3">cv. SF193</strain>
    </source>
</reference>
<gene>
    <name evidence="2" type="ORF">HannXRQ_Chr13g0419671</name>
</gene>
<keyword evidence="1" id="KW-0472">Membrane</keyword>
<dbReference type="InParanoid" id="A0A251SWR2"/>